<keyword evidence="2" id="KW-0472">Membrane</keyword>
<evidence type="ECO:0000256" key="2">
    <source>
        <dbReference type="SAM" id="Phobius"/>
    </source>
</evidence>
<dbReference type="InterPro" id="IPR036465">
    <property type="entry name" value="vWFA_dom_sf"/>
</dbReference>
<dbReference type="SUPFAM" id="SSF53300">
    <property type="entry name" value="vWA-like"/>
    <property type="match status" value="1"/>
</dbReference>
<keyword evidence="2" id="KW-0812">Transmembrane</keyword>
<organism evidence="4 5">
    <name type="scientific">Tetradesmus obliquus</name>
    <name type="common">Green alga</name>
    <name type="synonym">Acutodesmus obliquus</name>
    <dbReference type="NCBI Taxonomy" id="3088"/>
    <lineage>
        <taxon>Eukaryota</taxon>
        <taxon>Viridiplantae</taxon>
        <taxon>Chlorophyta</taxon>
        <taxon>core chlorophytes</taxon>
        <taxon>Chlorophyceae</taxon>
        <taxon>CS clade</taxon>
        <taxon>Sphaeropleales</taxon>
        <taxon>Scenedesmaceae</taxon>
        <taxon>Tetradesmus</taxon>
    </lineage>
</organism>
<reference evidence="4 5" key="1">
    <citation type="submission" date="2023-05" db="EMBL/GenBank/DDBJ databases">
        <title>A 100% complete, gapless, phased diploid assembly of the Scenedesmus obliquus UTEX 3031 genome.</title>
        <authorList>
            <person name="Biondi T.C."/>
            <person name="Hanschen E.R."/>
            <person name="Kwon T."/>
            <person name="Eng W."/>
            <person name="Kruse C.P.S."/>
            <person name="Koehler S.I."/>
            <person name="Kunde Y."/>
            <person name="Gleasner C.D."/>
            <person name="You Mak K.T."/>
            <person name="Polle J."/>
            <person name="Hovde B.T."/>
            <person name="Starkenburg S.R."/>
        </authorList>
    </citation>
    <scope>NUCLEOTIDE SEQUENCE [LARGE SCALE GENOMIC DNA]</scope>
    <source>
        <strain evidence="4 5">DOE0152z</strain>
    </source>
</reference>
<evidence type="ECO:0000313" key="5">
    <source>
        <dbReference type="Proteomes" id="UP001244341"/>
    </source>
</evidence>
<dbReference type="Gene3D" id="3.40.50.410">
    <property type="entry name" value="von Willebrand factor, type A domain"/>
    <property type="match status" value="1"/>
</dbReference>
<feature type="compositionally biased region" description="Low complexity" evidence="1">
    <location>
        <begin position="63"/>
        <end position="99"/>
    </location>
</feature>
<evidence type="ECO:0000256" key="1">
    <source>
        <dbReference type="SAM" id="MobiDB-lite"/>
    </source>
</evidence>
<dbReference type="InterPro" id="IPR002035">
    <property type="entry name" value="VWF_A"/>
</dbReference>
<proteinExistence type="predicted"/>
<dbReference type="PANTHER" id="PTHR46503">
    <property type="entry name" value="INTER-ALPHA-TRYPSIN INHIBITOR HEAVY CHAIN-LIKE PROTEIN"/>
    <property type="match status" value="1"/>
</dbReference>
<feature type="compositionally biased region" description="Polar residues" evidence="1">
    <location>
        <begin position="1"/>
        <end position="19"/>
    </location>
</feature>
<accession>A0ABY8U3P8</accession>
<dbReference type="SMART" id="SM00327">
    <property type="entry name" value="VWA"/>
    <property type="match status" value="1"/>
</dbReference>
<gene>
    <name evidence="4" type="ORF">OEZ85_003096</name>
</gene>
<feature type="transmembrane region" description="Helical" evidence="2">
    <location>
        <begin position="923"/>
        <end position="943"/>
    </location>
</feature>
<feature type="region of interest" description="Disordered" evidence="1">
    <location>
        <begin position="1"/>
        <end position="150"/>
    </location>
</feature>
<feature type="compositionally biased region" description="Polar residues" evidence="1">
    <location>
        <begin position="29"/>
        <end position="54"/>
    </location>
</feature>
<dbReference type="EMBL" id="CP126212">
    <property type="protein sequence ID" value="WIA14581.1"/>
    <property type="molecule type" value="Genomic_DNA"/>
</dbReference>
<evidence type="ECO:0000313" key="4">
    <source>
        <dbReference type="EMBL" id="WIA14581.1"/>
    </source>
</evidence>
<keyword evidence="2" id="KW-1133">Transmembrane helix</keyword>
<dbReference type="PANTHER" id="PTHR46503:SF1">
    <property type="entry name" value="INTER-ALPHA-TRYPSIN INHIBITOR HEAVY CHAIN-LIKE PROTEIN"/>
    <property type="match status" value="1"/>
</dbReference>
<feature type="domain" description="VWFA" evidence="3">
    <location>
        <begin position="570"/>
        <end position="770"/>
    </location>
</feature>
<keyword evidence="5" id="KW-1185">Reference proteome</keyword>
<evidence type="ECO:0000259" key="3">
    <source>
        <dbReference type="SMART" id="SM00327"/>
    </source>
</evidence>
<dbReference type="Pfam" id="PF13768">
    <property type="entry name" value="VWA_3"/>
    <property type="match status" value="2"/>
</dbReference>
<name>A0ABY8U3P8_TETOB</name>
<sequence>MNNTSTASSDPYMSINSGATFPKIFSDAQDGSTDGRNSATQPQQQHDANGTSYPQPMYHNASQQQQQQHGSSAPTSTHTPYSSSTPSGYSGYNSGMSSMQPPASGWSSSAGTHQVHSSSGGSGQATGAYTSGSIPLPHQPGGSYPSSMTNSSAGGAYPGGAAALSSSSGVNLPLPQLSVSSGMPSVPPGGMPASYPYPAMGGLQMQPPGHQPPLSAPGVLGASVIQGGLGPYGQNSVAAGPQAADMAARALAAVQANTNGGVPSSGLSAQGLASVVTRPQLGDDLYCSCPMVCVVGTNYGAPHAVPLSIMSLQFEVSCHISQAFVHMQLVCHYPMNWNDAPLVLFLPKSTDTTITELCIENMVRPSVFATAVVPLEDMKKYSGGKGGVAPVTAGSDPEDTAGTDPEMFMLPLPPGLPGDQYRVRLSYFHAMVFDVLQGKYVLRLPTTVPAYVLRLPTTVPAVCLAQGSSVNSVLDVRVGVNTGTSDDVELLVPSHPVVIQSKQPGSVNFELDTSQVWENGDFVAGYSVWTRDQVTATVHVEAPQPGMPDQRGTFALSITPPGPEKCVRFPRSVVFMFDRSGSMTGDPIRFAKVALLNGLHMLGPEDKFTVVAFDHEQLWWTDRLIEATPENILTCMHWVNDDLSARGTTDIHAPLQRALKLLAGASGLPLVFLLTDGCVDDERDICIMAENSIKAATAVDVSNIVITTDGSTMTVNPAPPTPSPPMLAPRVYTFGIGPYCNHYFLKRLAAIGRGMNDVAFRPHAIQAVMERMLAAAAMPMLSDVQIRVQGLTQVELYPFPIPDVFVGQPLLVSGKFEGDWPESVEICGTLPDGNSWSQIVPTMPAGDLPLHKVFVKSQLDLMTANAWMAGNPPNLVQQIVDLSMASGVASAHTAMVGFETTPQRYEQMQAVPPNERRKKIIKWAIGGAAGIGIVAGVAAALTFGDLASTMANMPVGDAMAGIGGDLGTFFEGLGGAMDCCGGNCDCCGDCGDACNVCVTC</sequence>
<dbReference type="Proteomes" id="UP001244341">
    <property type="component" value="Chromosome 5b"/>
</dbReference>
<feature type="compositionally biased region" description="Polar residues" evidence="1">
    <location>
        <begin position="105"/>
        <end position="116"/>
    </location>
</feature>
<protein>
    <recommendedName>
        <fullName evidence="3">VWFA domain-containing protein</fullName>
    </recommendedName>
</protein>